<evidence type="ECO:0000259" key="11">
    <source>
        <dbReference type="PROSITE" id="PS50109"/>
    </source>
</evidence>
<evidence type="ECO:0000256" key="6">
    <source>
        <dbReference type="ARBA" id="ARBA00022741"/>
    </source>
</evidence>
<keyword evidence="9" id="KW-0902">Two-component regulatory system</keyword>
<evidence type="ECO:0000259" key="12">
    <source>
        <dbReference type="PROSITE" id="PS50113"/>
    </source>
</evidence>
<keyword evidence="7 13" id="KW-0418">Kinase</keyword>
<evidence type="ECO:0000256" key="9">
    <source>
        <dbReference type="ARBA" id="ARBA00023012"/>
    </source>
</evidence>
<dbReference type="InterPro" id="IPR036097">
    <property type="entry name" value="HisK_dim/P_sf"/>
</dbReference>
<dbReference type="Pfam" id="PF05226">
    <property type="entry name" value="CHASE2"/>
    <property type="match status" value="1"/>
</dbReference>
<keyword evidence="10" id="KW-0472">Membrane</keyword>
<dbReference type="Gene3D" id="3.30.565.10">
    <property type="entry name" value="Histidine kinase-like ATPase, C-terminal domain"/>
    <property type="match status" value="1"/>
</dbReference>
<dbReference type="GO" id="GO:0000156">
    <property type="term" value="F:phosphorelay response regulator activity"/>
    <property type="evidence" value="ECO:0007669"/>
    <property type="project" value="TreeGrafter"/>
</dbReference>
<dbReference type="Gene3D" id="3.30.450.20">
    <property type="entry name" value="PAS domain"/>
    <property type="match status" value="1"/>
</dbReference>
<feature type="transmembrane region" description="Helical" evidence="10">
    <location>
        <begin position="46"/>
        <end position="64"/>
    </location>
</feature>
<keyword evidence="5 13" id="KW-0808">Transferase</keyword>
<dbReference type="PANTHER" id="PTHR42878">
    <property type="entry name" value="TWO-COMPONENT HISTIDINE KINASE"/>
    <property type="match status" value="1"/>
</dbReference>
<feature type="domain" description="PAC" evidence="12">
    <location>
        <begin position="551"/>
        <end position="601"/>
    </location>
</feature>
<dbReference type="PANTHER" id="PTHR42878:SF7">
    <property type="entry name" value="SENSOR HISTIDINE KINASE GLRK"/>
    <property type="match status" value="1"/>
</dbReference>
<dbReference type="PIRSF" id="PIRSF037347">
    <property type="entry name" value="STHK_CHASE2_PAS_prd"/>
    <property type="match status" value="1"/>
</dbReference>
<name>A0A5E4WLC5_9BURK</name>
<reference evidence="13 14" key="1">
    <citation type="submission" date="2019-08" db="EMBL/GenBank/DDBJ databases">
        <authorList>
            <person name="Peeters C."/>
        </authorList>
    </citation>
    <scope>NUCLEOTIDE SEQUENCE [LARGE SCALE GENOMIC DNA]</scope>
    <source>
        <strain evidence="13 14">LMG 31012</strain>
    </source>
</reference>
<comment type="subcellular location">
    <subcellularLocation>
        <location evidence="2">Cell inner membrane</location>
        <topology evidence="2">Multi-pass membrane protein</topology>
    </subcellularLocation>
</comment>
<sequence>MDDRGGILWVSWGNLRMRPLMTLWEKTEQFRRALGQPFAQYRRNSYLEWSVLMVGAFVLLVAIAESGWVLRSDSAVYDVAMSAGAAGKSVPSDIVIVAIDDASLSEIGRWPWRRVVLARLIDRIAADAPQVIGMDVILTEPDAQHPADDVALQASIAKAGNVVLPAVVESMQGAAVIHRPMAAFHARVGHINMLLDKDGVARHLYLRESVGSDPLPHFAAAVVGPPGGASGVPPYRVEPGSDVLRGNWRWQDKFRIPFAGPPGTVPTVPVADVLDGKIPAEAFRNKVVLIGATASGLGDVFPTPVSRNGEGMSGVEVIANTVQALRTGRGILTLPEVPFWMLSLLPVALAGLASLWLRPKYALLACAACCVGSLVLCVVLMVTLQRWFPPTAAVFVSALIYPLWSWRRQEAALRFLGDGLRQLEKEPGLLDLSPEVKEVGHDLDARMHAVFRLTTALRDMRRFLADGLEALTEPTLICDPTGRVLLLNRRMQQLAPSTLRHRNSSSVAELPNIRDIMQEIFESPDEGVAYWEALCRAGIGADQGAGNAMGQPTEIDLSTRTGQEVLLRGAPLHGDTGSVAGHIVTCIDITELRRAEHRREESLRFVSHDMRSPQASILALIDLQRTPRKALPMPQLLDRIGEYANRTLELADDFIQLARAEAPHWDFVETDIAGVVLDAADELWALAQSRQIRLNVDIEDRAFVARVEPMLLARAVANLVSNAIKFSSADSAVSIRLYSLASGYVIEVEDKGVGISPDDQQRLFKPFSRVQHGTHDRPSGVGLGLVFVKTVAERHGGSISLSSVAGEGATFRMTLPHSTLSCDMMP</sequence>
<dbReference type="EC" id="2.7.13.3" evidence="3"/>
<accession>A0A5E4WLC5</accession>
<dbReference type="InterPro" id="IPR017181">
    <property type="entry name" value="Sig_transdc_His_kin_CHASE2"/>
</dbReference>
<dbReference type="InterPro" id="IPR036890">
    <property type="entry name" value="HATPase_C_sf"/>
</dbReference>
<dbReference type="Proteomes" id="UP000400981">
    <property type="component" value="Unassembled WGS sequence"/>
</dbReference>
<dbReference type="InterPro" id="IPR003594">
    <property type="entry name" value="HATPase_dom"/>
</dbReference>
<comment type="catalytic activity">
    <reaction evidence="1">
        <text>ATP + protein L-histidine = ADP + protein N-phospho-L-histidine.</text>
        <dbReference type="EC" id="2.7.13.3"/>
    </reaction>
</comment>
<evidence type="ECO:0000313" key="13">
    <source>
        <dbReference type="EMBL" id="VVE25498.1"/>
    </source>
</evidence>
<dbReference type="FunFam" id="3.30.565.10:FF:000006">
    <property type="entry name" value="Sensor histidine kinase WalK"/>
    <property type="match status" value="1"/>
</dbReference>
<evidence type="ECO:0000256" key="8">
    <source>
        <dbReference type="ARBA" id="ARBA00022840"/>
    </source>
</evidence>
<keyword evidence="14" id="KW-1185">Reference proteome</keyword>
<evidence type="ECO:0000256" key="3">
    <source>
        <dbReference type="ARBA" id="ARBA00012438"/>
    </source>
</evidence>
<dbReference type="InterPro" id="IPR000700">
    <property type="entry name" value="PAS-assoc_C"/>
</dbReference>
<dbReference type="SUPFAM" id="SSF47384">
    <property type="entry name" value="Homodimeric domain of signal transducing histidine kinase"/>
    <property type="match status" value="1"/>
</dbReference>
<dbReference type="GO" id="GO:0007234">
    <property type="term" value="P:osmosensory signaling via phosphorelay pathway"/>
    <property type="evidence" value="ECO:0007669"/>
    <property type="project" value="TreeGrafter"/>
</dbReference>
<dbReference type="SUPFAM" id="SSF55785">
    <property type="entry name" value="PYP-like sensor domain (PAS domain)"/>
    <property type="match status" value="1"/>
</dbReference>
<dbReference type="Pfam" id="PF02518">
    <property type="entry name" value="HATPase_c"/>
    <property type="match status" value="1"/>
</dbReference>
<dbReference type="EMBL" id="CABPSH010000009">
    <property type="protein sequence ID" value="VVE25498.1"/>
    <property type="molecule type" value="Genomic_DNA"/>
</dbReference>
<dbReference type="GO" id="GO:0005886">
    <property type="term" value="C:plasma membrane"/>
    <property type="evidence" value="ECO:0007669"/>
    <property type="project" value="UniProtKB-SubCell"/>
</dbReference>
<dbReference type="SMART" id="SM00387">
    <property type="entry name" value="HATPase_c"/>
    <property type="match status" value="1"/>
</dbReference>
<dbReference type="InterPro" id="IPR050351">
    <property type="entry name" value="BphY/WalK/GraS-like"/>
</dbReference>
<keyword evidence="6" id="KW-0547">Nucleotide-binding</keyword>
<keyword evidence="10" id="KW-0812">Transmembrane</keyword>
<dbReference type="SMART" id="SM01080">
    <property type="entry name" value="CHASE2"/>
    <property type="match status" value="1"/>
</dbReference>
<dbReference type="CDD" id="cd00075">
    <property type="entry name" value="HATPase"/>
    <property type="match status" value="1"/>
</dbReference>
<dbReference type="InterPro" id="IPR007890">
    <property type="entry name" value="CHASE2"/>
</dbReference>
<evidence type="ECO:0000256" key="10">
    <source>
        <dbReference type="SAM" id="Phobius"/>
    </source>
</evidence>
<dbReference type="GO" id="GO:0030295">
    <property type="term" value="F:protein kinase activator activity"/>
    <property type="evidence" value="ECO:0007669"/>
    <property type="project" value="TreeGrafter"/>
</dbReference>
<organism evidence="13 14">
    <name type="scientific">Pandoraea eparura</name>
    <dbReference type="NCBI Taxonomy" id="2508291"/>
    <lineage>
        <taxon>Bacteria</taxon>
        <taxon>Pseudomonadati</taxon>
        <taxon>Pseudomonadota</taxon>
        <taxon>Betaproteobacteria</taxon>
        <taxon>Burkholderiales</taxon>
        <taxon>Burkholderiaceae</taxon>
        <taxon>Pandoraea</taxon>
    </lineage>
</organism>
<evidence type="ECO:0000256" key="5">
    <source>
        <dbReference type="ARBA" id="ARBA00022679"/>
    </source>
</evidence>
<dbReference type="GO" id="GO:0005524">
    <property type="term" value="F:ATP binding"/>
    <property type="evidence" value="ECO:0007669"/>
    <property type="project" value="UniProtKB-KW"/>
</dbReference>
<keyword evidence="4" id="KW-0597">Phosphoprotein</keyword>
<dbReference type="Gene3D" id="1.10.287.130">
    <property type="match status" value="1"/>
</dbReference>
<proteinExistence type="predicted"/>
<dbReference type="InterPro" id="IPR035965">
    <property type="entry name" value="PAS-like_dom_sf"/>
</dbReference>
<evidence type="ECO:0000256" key="2">
    <source>
        <dbReference type="ARBA" id="ARBA00004429"/>
    </source>
</evidence>
<evidence type="ECO:0000256" key="4">
    <source>
        <dbReference type="ARBA" id="ARBA00022553"/>
    </source>
</evidence>
<evidence type="ECO:0000256" key="1">
    <source>
        <dbReference type="ARBA" id="ARBA00000085"/>
    </source>
</evidence>
<dbReference type="AlphaFoldDB" id="A0A5E4WLC5"/>
<dbReference type="PROSITE" id="PS50109">
    <property type="entry name" value="HIS_KIN"/>
    <property type="match status" value="1"/>
</dbReference>
<dbReference type="PRINTS" id="PR00344">
    <property type="entry name" value="BCTRLSENSOR"/>
</dbReference>
<dbReference type="PROSITE" id="PS50113">
    <property type="entry name" value="PAC"/>
    <property type="match status" value="1"/>
</dbReference>
<dbReference type="GO" id="GO:0000155">
    <property type="term" value="F:phosphorelay sensor kinase activity"/>
    <property type="evidence" value="ECO:0007669"/>
    <property type="project" value="InterPro"/>
</dbReference>
<gene>
    <name evidence="13" type="ORF">PEP31012_03379</name>
</gene>
<feature type="domain" description="Histidine kinase" evidence="11">
    <location>
        <begin position="605"/>
        <end position="819"/>
    </location>
</feature>
<protein>
    <recommendedName>
        <fullName evidence="3">histidine kinase</fullName>
        <ecNumber evidence="3">2.7.13.3</ecNumber>
    </recommendedName>
</protein>
<keyword evidence="10" id="KW-1133">Transmembrane helix</keyword>
<dbReference type="SUPFAM" id="SSF55874">
    <property type="entry name" value="ATPase domain of HSP90 chaperone/DNA topoisomerase II/histidine kinase"/>
    <property type="match status" value="1"/>
</dbReference>
<dbReference type="InterPro" id="IPR005467">
    <property type="entry name" value="His_kinase_dom"/>
</dbReference>
<dbReference type="InterPro" id="IPR003661">
    <property type="entry name" value="HisK_dim/P_dom"/>
</dbReference>
<feature type="transmembrane region" description="Helical" evidence="10">
    <location>
        <begin position="337"/>
        <end position="357"/>
    </location>
</feature>
<feature type="transmembrane region" description="Helical" evidence="10">
    <location>
        <begin position="362"/>
        <end position="381"/>
    </location>
</feature>
<evidence type="ECO:0000313" key="14">
    <source>
        <dbReference type="Proteomes" id="UP000400981"/>
    </source>
</evidence>
<evidence type="ECO:0000256" key="7">
    <source>
        <dbReference type="ARBA" id="ARBA00022777"/>
    </source>
</evidence>
<dbReference type="CDD" id="cd00082">
    <property type="entry name" value="HisKA"/>
    <property type="match status" value="1"/>
</dbReference>
<keyword evidence="8" id="KW-0067">ATP-binding</keyword>
<dbReference type="InterPro" id="IPR004358">
    <property type="entry name" value="Sig_transdc_His_kin-like_C"/>
</dbReference>